<dbReference type="eggNOG" id="COG3247">
    <property type="taxonomic scope" value="Bacteria"/>
</dbReference>
<evidence type="ECO:0000256" key="1">
    <source>
        <dbReference type="SAM" id="Phobius"/>
    </source>
</evidence>
<dbReference type="PANTHER" id="PTHR34989">
    <property type="entry name" value="PROTEIN HDED"/>
    <property type="match status" value="1"/>
</dbReference>
<dbReference type="AlphaFoldDB" id="E1THK8"/>
<keyword evidence="1" id="KW-1133">Transmembrane helix</keyword>
<keyword evidence="1" id="KW-0472">Membrane</keyword>
<dbReference type="InterPro" id="IPR052712">
    <property type="entry name" value="Acid_resist_chaperone_HdeD"/>
</dbReference>
<name>E1THK8_BURSG</name>
<feature type="transmembrane region" description="Helical" evidence="1">
    <location>
        <begin position="131"/>
        <end position="151"/>
    </location>
</feature>
<accession>E1THK8</accession>
<dbReference type="OrthoDB" id="6773069at2"/>
<evidence type="ECO:0008006" key="3">
    <source>
        <dbReference type="Google" id="ProtNLM"/>
    </source>
</evidence>
<dbReference type="HOGENOM" id="CLU_031762_0_0_4"/>
<dbReference type="STRING" id="640512.BC1003_3571"/>
<dbReference type="GO" id="GO:0005886">
    <property type="term" value="C:plasma membrane"/>
    <property type="evidence" value="ECO:0007669"/>
    <property type="project" value="TreeGrafter"/>
</dbReference>
<protein>
    <recommendedName>
        <fullName evidence="3">Zn-dependent protease</fullName>
    </recommendedName>
</protein>
<gene>
    <name evidence="2" type="ordered locus">BC1003_3571</name>
</gene>
<organism evidence="2">
    <name type="scientific">Burkholderia sp. (strain CCGE1003)</name>
    <dbReference type="NCBI Taxonomy" id="640512"/>
    <lineage>
        <taxon>Bacteria</taxon>
        <taxon>Pseudomonadati</taxon>
        <taxon>Pseudomonadota</taxon>
        <taxon>Betaproteobacteria</taxon>
        <taxon>Burkholderiales</taxon>
        <taxon>Burkholderiaceae</taxon>
        <taxon>Burkholderia</taxon>
    </lineage>
</organism>
<feature type="transmembrane region" description="Helical" evidence="1">
    <location>
        <begin position="46"/>
        <end position="66"/>
    </location>
</feature>
<keyword evidence="1" id="KW-0812">Transmembrane</keyword>
<dbReference type="EMBL" id="CP002218">
    <property type="protein sequence ID" value="ADN59512.1"/>
    <property type="molecule type" value="Genomic_DNA"/>
</dbReference>
<reference evidence="2" key="1">
    <citation type="submission" date="2010-09" db="EMBL/GenBank/DDBJ databases">
        <title>Complete sequence of chromosome2 of Burkholderia sp. CCGE1003.</title>
        <authorList>
            <consortium name="US DOE Joint Genome Institute"/>
            <person name="Lucas S."/>
            <person name="Copeland A."/>
            <person name="Lapidus A."/>
            <person name="Cheng J.-F."/>
            <person name="Bruce D."/>
            <person name="Goodwin L."/>
            <person name="Pitluck S."/>
            <person name="Daligault H."/>
            <person name="Davenport K."/>
            <person name="Detter J.C."/>
            <person name="Han C."/>
            <person name="Tapia R."/>
            <person name="Land M."/>
            <person name="Hauser L."/>
            <person name="Jeffries C."/>
            <person name="Kyrpides N."/>
            <person name="Ivanova N."/>
            <person name="Ovchinnikova G."/>
            <person name="Martinez-Romero E."/>
            <person name="Rogel M.A."/>
            <person name="Auchtung J."/>
            <person name="Tiedje J.M."/>
            <person name="Woyke T."/>
        </authorList>
    </citation>
    <scope>NUCLEOTIDE SEQUENCE</scope>
    <source>
        <strain evidence="2">CCGE1003</strain>
    </source>
</reference>
<dbReference type="KEGG" id="bgf:BC1003_3571"/>
<proteinExistence type="predicted"/>
<sequence length="434" mass="47812">MIQLLLLLLGPRFAVRHLPKLLAFGAIWLAIGAIVVVDALDGALWFPLQTFGVLLLAEGIAALVLARSGISLQTGFRYVKGAIGVLIGVLVIARHSYSDFLLAMLFGAGFALEGCLLIAAAWIVRYRHWRSTIAIGVFSLVLAVIFFQPYPTHYRGTVPYCIGMWLVVSGVRMIWLYRRLRKSGYGRDCATAPACADTGAVEAIKDSPMVVHVWTPVGSSKNAAVRRPVIDRYIAAVDINGVISTGHAALEAGNLYLSLYPAVEIDRSPDEFARLLRADSSNDVRGRYLPSYPEEAAAWCDSTMKIAFRRYDAARLVAFATEYKATEIYNLTNRNCSSTVAEAVDAALEGSEYRNGGWRDVLRLIVLPELWIAAQLRHRAQTMAWTPGLVLDYARALRVVSQPPAIGWIALAALAWRQSRRARVTHNANNAEQR</sequence>
<feature type="transmembrane region" description="Helical" evidence="1">
    <location>
        <begin position="21"/>
        <end position="40"/>
    </location>
</feature>
<feature type="transmembrane region" description="Helical" evidence="1">
    <location>
        <begin position="157"/>
        <end position="177"/>
    </location>
</feature>
<feature type="transmembrane region" description="Helical" evidence="1">
    <location>
        <begin position="103"/>
        <end position="124"/>
    </location>
</feature>
<dbReference type="PANTHER" id="PTHR34989:SF1">
    <property type="entry name" value="PROTEIN HDED"/>
    <property type="match status" value="1"/>
</dbReference>
<evidence type="ECO:0000313" key="2">
    <source>
        <dbReference type="EMBL" id="ADN59512.1"/>
    </source>
</evidence>
<feature type="transmembrane region" description="Helical" evidence="1">
    <location>
        <begin position="78"/>
        <end position="97"/>
    </location>
</feature>